<proteinExistence type="predicted"/>
<comment type="caution">
    <text evidence="2">The sequence shown here is derived from an EMBL/GenBank/DDBJ whole genome shotgun (WGS) entry which is preliminary data.</text>
</comment>
<name>A0A1Y2HT20_9FUNG</name>
<sequence>MLRGKHNSPRSNKRPCNVDLLSSKRRSSFAGNGPLTRSTGGCSHSRKRLGAITKLNSGRQRGSASSICSSKKQPGNGDPCWNSKRRHSGDAVNWSSRRRRGGGLNWSNSRRSDGTVNGSSKKRSGAAKPKHSASGRLHANILISANNRKV</sequence>
<dbReference type="AlphaFoldDB" id="A0A1Y2HT20"/>
<reference evidence="2 3" key="1">
    <citation type="submission" date="2016-07" db="EMBL/GenBank/DDBJ databases">
        <title>Pervasive Adenine N6-methylation of Active Genes in Fungi.</title>
        <authorList>
            <consortium name="DOE Joint Genome Institute"/>
            <person name="Mondo S.J."/>
            <person name="Dannebaum R.O."/>
            <person name="Kuo R.C."/>
            <person name="Labutti K."/>
            <person name="Haridas S."/>
            <person name="Kuo A."/>
            <person name="Salamov A."/>
            <person name="Ahrendt S.R."/>
            <person name="Lipzen A."/>
            <person name="Sullivan W."/>
            <person name="Andreopoulos W.B."/>
            <person name="Clum A."/>
            <person name="Lindquist E."/>
            <person name="Daum C."/>
            <person name="Ramamoorthy G.K."/>
            <person name="Gryganskyi A."/>
            <person name="Culley D."/>
            <person name="Magnuson J.K."/>
            <person name="James T.Y."/>
            <person name="O'Malley M.A."/>
            <person name="Stajich J.E."/>
            <person name="Spatafora J.W."/>
            <person name="Visel A."/>
            <person name="Grigoriev I.V."/>
        </authorList>
    </citation>
    <scope>NUCLEOTIDE SEQUENCE [LARGE SCALE GENOMIC DNA]</scope>
    <source>
        <strain evidence="2 3">PL171</strain>
    </source>
</reference>
<evidence type="ECO:0000313" key="2">
    <source>
        <dbReference type="EMBL" id="ORZ37748.1"/>
    </source>
</evidence>
<keyword evidence="3" id="KW-1185">Reference proteome</keyword>
<evidence type="ECO:0000313" key="3">
    <source>
        <dbReference type="Proteomes" id="UP000193411"/>
    </source>
</evidence>
<feature type="compositionally biased region" description="Basic residues" evidence="1">
    <location>
        <begin position="120"/>
        <end position="133"/>
    </location>
</feature>
<gene>
    <name evidence="2" type="ORF">BCR44DRAFT_63261</name>
</gene>
<feature type="compositionally biased region" description="Basic residues" evidence="1">
    <location>
        <begin position="1"/>
        <end position="13"/>
    </location>
</feature>
<feature type="compositionally biased region" description="Polar residues" evidence="1">
    <location>
        <begin position="105"/>
        <end position="119"/>
    </location>
</feature>
<feature type="region of interest" description="Disordered" evidence="1">
    <location>
        <begin position="1"/>
        <end position="150"/>
    </location>
</feature>
<organism evidence="2 3">
    <name type="scientific">Catenaria anguillulae PL171</name>
    <dbReference type="NCBI Taxonomy" id="765915"/>
    <lineage>
        <taxon>Eukaryota</taxon>
        <taxon>Fungi</taxon>
        <taxon>Fungi incertae sedis</taxon>
        <taxon>Blastocladiomycota</taxon>
        <taxon>Blastocladiomycetes</taxon>
        <taxon>Blastocladiales</taxon>
        <taxon>Catenariaceae</taxon>
        <taxon>Catenaria</taxon>
    </lineage>
</organism>
<evidence type="ECO:0000256" key="1">
    <source>
        <dbReference type="SAM" id="MobiDB-lite"/>
    </source>
</evidence>
<feature type="compositionally biased region" description="Polar residues" evidence="1">
    <location>
        <begin position="54"/>
        <end position="73"/>
    </location>
</feature>
<dbReference type="EMBL" id="MCFL01000011">
    <property type="protein sequence ID" value="ORZ37748.1"/>
    <property type="molecule type" value="Genomic_DNA"/>
</dbReference>
<accession>A0A1Y2HT20</accession>
<protein>
    <submittedName>
        <fullName evidence="2">Uncharacterized protein</fullName>
    </submittedName>
</protein>
<dbReference type="Proteomes" id="UP000193411">
    <property type="component" value="Unassembled WGS sequence"/>
</dbReference>